<gene>
    <name evidence="6" type="ordered locus">Fluta_0661</name>
</gene>
<dbReference type="KEGG" id="fte:Fluta_0661"/>
<evidence type="ECO:0000313" key="6">
    <source>
        <dbReference type="EMBL" id="AEA42665.1"/>
    </source>
</evidence>
<name>F2IHB0_FLUTR</name>
<dbReference type="Proteomes" id="UP000007463">
    <property type="component" value="Chromosome"/>
</dbReference>
<keyword evidence="4" id="KW-0472">Membrane</keyword>
<comment type="similarity">
    <text evidence="1">Belongs to the glycosyltransferase 2 family.</text>
</comment>
<evidence type="ECO:0000256" key="2">
    <source>
        <dbReference type="ARBA" id="ARBA00022676"/>
    </source>
</evidence>
<dbReference type="GO" id="GO:0016757">
    <property type="term" value="F:glycosyltransferase activity"/>
    <property type="evidence" value="ECO:0007669"/>
    <property type="project" value="UniProtKB-KW"/>
</dbReference>
<dbReference type="AlphaFoldDB" id="F2IHB0"/>
<reference evidence="6 7" key="1">
    <citation type="journal article" date="2011" name="Stand. Genomic Sci.">
        <title>Complete genome sequence of the gliding freshwater bacterium Fluviicola taffensis type strain (RW262).</title>
        <authorList>
            <person name="Woyke T."/>
            <person name="Chertkov O."/>
            <person name="Lapidus A."/>
            <person name="Nolan M."/>
            <person name="Lucas S."/>
            <person name="Del Rio T.G."/>
            <person name="Tice H."/>
            <person name="Cheng J.F."/>
            <person name="Tapia R."/>
            <person name="Han C."/>
            <person name="Goodwin L."/>
            <person name="Pitluck S."/>
            <person name="Liolios K."/>
            <person name="Pagani I."/>
            <person name="Ivanova N."/>
            <person name="Huntemann M."/>
            <person name="Mavromatis K."/>
            <person name="Mikhailova N."/>
            <person name="Pati A."/>
            <person name="Chen A."/>
            <person name="Palaniappan K."/>
            <person name="Land M."/>
            <person name="Hauser L."/>
            <person name="Brambilla E.M."/>
            <person name="Rohde M."/>
            <person name="Mwirichia R."/>
            <person name="Sikorski J."/>
            <person name="Tindall B.J."/>
            <person name="Goker M."/>
            <person name="Bristow J."/>
            <person name="Eisen J.A."/>
            <person name="Markowitz V."/>
            <person name="Hugenholtz P."/>
            <person name="Klenk H.P."/>
            <person name="Kyrpides N.C."/>
        </authorList>
    </citation>
    <scope>NUCLEOTIDE SEQUENCE [LARGE SCALE GENOMIC DNA]</scope>
    <source>
        <strain evidence="7">DSM 16823 / RW262 / RW262</strain>
    </source>
</reference>
<feature type="transmembrane region" description="Helical" evidence="4">
    <location>
        <begin position="30"/>
        <end position="55"/>
    </location>
</feature>
<feature type="transmembrane region" description="Helical" evidence="4">
    <location>
        <begin position="332"/>
        <end position="351"/>
    </location>
</feature>
<accession>F2IHB0</accession>
<evidence type="ECO:0000313" key="7">
    <source>
        <dbReference type="Proteomes" id="UP000007463"/>
    </source>
</evidence>
<keyword evidence="3 6" id="KW-0808">Transferase</keyword>
<sequence>MYLGKSPIFVSEEDILMKIIPELQETGVFYIFWIFAGLLAIQLIYSVLFFGRLAFWKSKPVKMDLPSVSIIIAARNESDNLYENLPKILEQDYPAPFEVVVINNQSMDDSKYLLDALGRQYPNLVVMEVERSKHLLPSKKFPLTLGIKKARYEHLVLTDADCTPASNLWLRKMVERFSEKKQIVLGYGPYTKKKGLINKIIRFDTTMIAVNYFSMAVNKIPYMGVGRNMAYTKEVFKSTNGFKSHYSLMSGDDDLFIQEAAKKSNYTIQLDPDTFQYSEAKENWESFVLQKSRHYTTSPRYKVFKKAMLGIYPFTLILMLISFVLLVLQSGWWIHALIGFGFVTVIKWWLLGLCFNKLKSPGFIALLPITDIVYVLILPFFYYSALQKNSSKWK</sequence>
<protein>
    <submittedName>
        <fullName evidence="6">Glycosyl transferase family 2</fullName>
    </submittedName>
</protein>
<proteinExistence type="inferred from homology"/>
<dbReference type="PANTHER" id="PTHR43630:SF1">
    <property type="entry name" value="POLY-BETA-1,6-N-ACETYL-D-GLUCOSAMINE SYNTHASE"/>
    <property type="match status" value="1"/>
</dbReference>
<feature type="transmembrane region" description="Helical" evidence="4">
    <location>
        <begin position="363"/>
        <end position="385"/>
    </location>
</feature>
<keyword evidence="4" id="KW-1133">Transmembrane helix</keyword>
<dbReference type="PANTHER" id="PTHR43630">
    <property type="entry name" value="POLY-BETA-1,6-N-ACETYL-D-GLUCOSAMINE SYNTHASE"/>
    <property type="match status" value="1"/>
</dbReference>
<dbReference type="InterPro" id="IPR029044">
    <property type="entry name" value="Nucleotide-diphossugar_trans"/>
</dbReference>
<dbReference type="InterPro" id="IPR001173">
    <property type="entry name" value="Glyco_trans_2-like"/>
</dbReference>
<keyword evidence="2" id="KW-0328">Glycosyltransferase</keyword>
<keyword evidence="4" id="KW-0812">Transmembrane</keyword>
<reference evidence="7" key="2">
    <citation type="submission" date="2011-02" db="EMBL/GenBank/DDBJ databases">
        <title>The complete genome of Fluviicola taffensis DSM 16823.</title>
        <authorList>
            <consortium name="US DOE Joint Genome Institute (JGI-PGF)"/>
            <person name="Lucas S."/>
            <person name="Copeland A."/>
            <person name="Lapidus A."/>
            <person name="Bruce D."/>
            <person name="Goodwin L."/>
            <person name="Pitluck S."/>
            <person name="Kyrpides N."/>
            <person name="Mavromatis K."/>
            <person name="Ivanova N."/>
            <person name="Mikhailova N."/>
            <person name="Pagani I."/>
            <person name="Chertkov O."/>
            <person name="Detter J.C."/>
            <person name="Han C."/>
            <person name="Tapia R."/>
            <person name="Land M."/>
            <person name="Hauser L."/>
            <person name="Markowitz V."/>
            <person name="Cheng J.-F."/>
            <person name="Hugenholtz P."/>
            <person name="Woyke T."/>
            <person name="Wu D."/>
            <person name="Tindall B."/>
            <person name="Pomrenke H.G."/>
            <person name="Brambilla E."/>
            <person name="Klenk H.-P."/>
            <person name="Eisen J.A."/>
        </authorList>
    </citation>
    <scope>NUCLEOTIDE SEQUENCE [LARGE SCALE GENOMIC DNA]</scope>
    <source>
        <strain evidence="7">DSM 16823 / RW262 / RW262</strain>
    </source>
</reference>
<organism evidence="6 7">
    <name type="scientific">Fluviicola taffensis (strain DSM 16823 / NCIMB 13979 / RW262)</name>
    <dbReference type="NCBI Taxonomy" id="755732"/>
    <lineage>
        <taxon>Bacteria</taxon>
        <taxon>Pseudomonadati</taxon>
        <taxon>Bacteroidota</taxon>
        <taxon>Flavobacteriia</taxon>
        <taxon>Flavobacteriales</taxon>
        <taxon>Crocinitomicaceae</taxon>
        <taxon>Fluviicola</taxon>
    </lineage>
</organism>
<dbReference type="Pfam" id="PF00535">
    <property type="entry name" value="Glycos_transf_2"/>
    <property type="match status" value="1"/>
</dbReference>
<evidence type="ECO:0000256" key="1">
    <source>
        <dbReference type="ARBA" id="ARBA00006739"/>
    </source>
</evidence>
<dbReference type="Gene3D" id="3.90.550.10">
    <property type="entry name" value="Spore Coat Polysaccharide Biosynthesis Protein SpsA, Chain A"/>
    <property type="match status" value="1"/>
</dbReference>
<dbReference type="EMBL" id="CP002542">
    <property type="protein sequence ID" value="AEA42665.1"/>
    <property type="molecule type" value="Genomic_DNA"/>
</dbReference>
<dbReference type="STRING" id="755732.Fluta_0661"/>
<dbReference type="HOGENOM" id="CLU_055604_0_0_10"/>
<evidence type="ECO:0000256" key="3">
    <source>
        <dbReference type="ARBA" id="ARBA00022679"/>
    </source>
</evidence>
<feature type="transmembrane region" description="Helical" evidence="4">
    <location>
        <begin position="307"/>
        <end position="326"/>
    </location>
</feature>
<evidence type="ECO:0000256" key="4">
    <source>
        <dbReference type="SAM" id="Phobius"/>
    </source>
</evidence>
<dbReference type="SUPFAM" id="SSF53448">
    <property type="entry name" value="Nucleotide-diphospho-sugar transferases"/>
    <property type="match status" value="1"/>
</dbReference>
<dbReference type="eggNOG" id="COG1215">
    <property type="taxonomic scope" value="Bacteria"/>
</dbReference>
<feature type="domain" description="Glycosyltransferase 2-like" evidence="5">
    <location>
        <begin position="69"/>
        <end position="196"/>
    </location>
</feature>
<evidence type="ECO:0000259" key="5">
    <source>
        <dbReference type="Pfam" id="PF00535"/>
    </source>
</evidence>
<keyword evidence="7" id="KW-1185">Reference proteome</keyword>